<proteinExistence type="predicted"/>
<dbReference type="InParanoid" id="A0A2H3CQG1"/>
<accession>A0A2H3CQG1</accession>
<evidence type="ECO:0000256" key="1">
    <source>
        <dbReference type="SAM" id="MobiDB-lite"/>
    </source>
</evidence>
<dbReference type="EMBL" id="KZ293691">
    <property type="protein sequence ID" value="PBK85285.1"/>
    <property type="molecule type" value="Genomic_DNA"/>
</dbReference>
<evidence type="ECO:0000313" key="2">
    <source>
        <dbReference type="EMBL" id="PBK85285.1"/>
    </source>
</evidence>
<name>A0A2H3CQG1_ARMGA</name>
<feature type="region of interest" description="Disordered" evidence="1">
    <location>
        <begin position="824"/>
        <end position="879"/>
    </location>
</feature>
<feature type="compositionally biased region" description="Basic and acidic residues" evidence="1">
    <location>
        <begin position="982"/>
        <end position="994"/>
    </location>
</feature>
<dbReference type="Proteomes" id="UP000217790">
    <property type="component" value="Unassembled WGS sequence"/>
</dbReference>
<feature type="compositionally biased region" description="Polar residues" evidence="1">
    <location>
        <begin position="855"/>
        <end position="867"/>
    </location>
</feature>
<keyword evidence="3" id="KW-1185">Reference proteome</keyword>
<feature type="compositionally biased region" description="Low complexity" evidence="1">
    <location>
        <begin position="837"/>
        <end position="850"/>
    </location>
</feature>
<dbReference type="PANTHER" id="PTHR33266">
    <property type="entry name" value="CHROMOSOME 15, WHOLE GENOME SHOTGUN SEQUENCE"/>
    <property type="match status" value="1"/>
</dbReference>
<organism evidence="2 3">
    <name type="scientific">Armillaria gallica</name>
    <name type="common">Bulbous honey fungus</name>
    <name type="synonym">Armillaria bulbosa</name>
    <dbReference type="NCBI Taxonomy" id="47427"/>
    <lineage>
        <taxon>Eukaryota</taxon>
        <taxon>Fungi</taxon>
        <taxon>Dikarya</taxon>
        <taxon>Basidiomycota</taxon>
        <taxon>Agaricomycotina</taxon>
        <taxon>Agaricomycetes</taxon>
        <taxon>Agaricomycetidae</taxon>
        <taxon>Agaricales</taxon>
        <taxon>Marasmiineae</taxon>
        <taxon>Physalacriaceae</taxon>
        <taxon>Armillaria</taxon>
    </lineage>
</organism>
<feature type="region of interest" description="Disordered" evidence="1">
    <location>
        <begin position="974"/>
        <end position="994"/>
    </location>
</feature>
<gene>
    <name evidence="2" type="ORF">ARMGADRAFT_1169597</name>
</gene>
<reference evidence="3" key="1">
    <citation type="journal article" date="2017" name="Nat. Ecol. Evol.">
        <title>Genome expansion and lineage-specific genetic innovations in the forest pathogenic fungi Armillaria.</title>
        <authorList>
            <person name="Sipos G."/>
            <person name="Prasanna A.N."/>
            <person name="Walter M.C."/>
            <person name="O'Connor E."/>
            <person name="Balint B."/>
            <person name="Krizsan K."/>
            <person name="Kiss B."/>
            <person name="Hess J."/>
            <person name="Varga T."/>
            <person name="Slot J."/>
            <person name="Riley R."/>
            <person name="Boka B."/>
            <person name="Rigling D."/>
            <person name="Barry K."/>
            <person name="Lee J."/>
            <person name="Mihaltcheva S."/>
            <person name="LaButti K."/>
            <person name="Lipzen A."/>
            <person name="Waldron R."/>
            <person name="Moloney N.M."/>
            <person name="Sperisen C."/>
            <person name="Kredics L."/>
            <person name="Vagvoelgyi C."/>
            <person name="Patrignani A."/>
            <person name="Fitzpatrick D."/>
            <person name="Nagy I."/>
            <person name="Doyle S."/>
            <person name="Anderson J.B."/>
            <person name="Grigoriev I.V."/>
            <person name="Gueldener U."/>
            <person name="Muensterkoetter M."/>
            <person name="Nagy L.G."/>
        </authorList>
    </citation>
    <scope>NUCLEOTIDE SEQUENCE [LARGE SCALE GENOMIC DNA]</scope>
    <source>
        <strain evidence="3">Ar21-2</strain>
    </source>
</reference>
<protein>
    <submittedName>
        <fullName evidence="2">Uncharacterized protein</fullName>
    </submittedName>
</protein>
<dbReference type="OMA" id="NLEDHAG"/>
<evidence type="ECO:0000313" key="3">
    <source>
        <dbReference type="Proteomes" id="UP000217790"/>
    </source>
</evidence>
<feature type="region of interest" description="Disordered" evidence="1">
    <location>
        <begin position="1"/>
        <end position="21"/>
    </location>
</feature>
<dbReference type="AlphaFoldDB" id="A0A2H3CQG1"/>
<sequence length="994" mass="109529">MDNRPSSYKHPRPISGDTVDAPPYKRPTLALLDEVLSPNDIKTIVKGVFLRNTFASDLVLLVSDASDATGLDTLATFLGKMVAGAAKYTHSEVKDQYKVPDDCLELLTSNRDVFDTVFAAAQAMAERKPATHEAIRDLFRLQALRLPNIRPLQSAGQGAPQSMLAMAAKLSWTSPYIGDFPAKLLADITSHVKESYAHGLGSIGAMIQSSGTGKSRTMHEIAAKVFTIPINIRQTESDDVGAAYPDPDIKVRDYLISNGNGNLRERYHCFLRAMFELVEAEFRRLALDKDSDPAEKALCWRRHLSSDDVRKTLYGRVVTLASSYEEIAAALNDRPGESTKNDALAKPLLATNQSFTKLLKTVDSPESLKILMYFDEAHTLAATPADSTKYDTLCSALADIEDIHHFTIFMSTTGALSILGQAQHEYHSSRAVAPATRLPAPFTILPFDIGPCVLHKQVTFNTLRSIEHLAGFGRPLWHTMLAAHASPASLVLLARSKLTHKNRGPHSSFPIHGGTASAQPVDQLEEVVQMALVGIRVMIEFAPHREKARRLQEEMVKGHMRIAFSVPLHREYMRSGHPSEPILAEAAAVSIYEEGVNMMKVISDLLQNDLINKGERGELVARLLLTLAWDAAIHRLMSQQNHPTLWGTHEAGLAAYSRPIRLIDFLAALLPAEYLEQILKSTPDNQLGGKTFEDAFKHAYVHFTHFGRAGSSDAINSASGLAAFIRGMAFQCCSGHPVFDILIPILIVTDVEAAEPNFNVDNLTLDRFHRSGIMISVKDTENAERRNYTISAESLNFWLDDDKDDDVPYVAILMQLGIIGKTAARRAKRKADPSPVAPTTPTRPQRTAEPPQTPSTVQVKPSTVRATRQTDKPRKEHPRYSIIISGCSSTVYKVISSDDKAAYSAMLASKGMLHEHPYNDERSLVLLRKMKPFWNLGPACFDWVDITGVGVVPDIVEMNFVPGLTYGNEAVIIEGDDDAPDDENKTDADLSHDA</sequence>
<dbReference type="OrthoDB" id="3270019at2759"/>
<dbReference type="PANTHER" id="PTHR33266:SF1">
    <property type="entry name" value="F-BOX DOMAIN-CONTAINING PROTEIN"/>
    <property type="match status" value="1"/>
</dbReference>